<organism evidence="7 8">
    <name type="scientific">Leuconostoc suionicum</name>
    <dbReference type="NCBI Taxonomy" id="1511761"/>
    <lineage>
        <taxon>Bacteria</taxon>
        <taxon>Bacillati</taxon>
        <taxon>Bacillota</taxon>
        <taxon>Bacilli</taxon>
        <taxon>Lactobacillales</taxon>
        <taxon>Lactobacillaceae</taxon>
        <taxon>Leuconostoc</taxon>
    </lineage>
</organism>
<name>A0A2N9KFI8_9LACO</name>
<feature type="transmembrane region" description="Helical" evidence="5">
    <location>
        <begin position="21"/>
        <end position="41"/>
    </location>
</feature>
<sequence length="173" mass="19551">MILLGLAVIFILITIRMGYRMGLVNAVLRFILWVIVWYIAIKFSKPFGQLLTDFVSGQFVRTTIPQNVVGDGSQFLASGLVFTIIFILGGIVSHWILKSFSVVRHIPLLGWLDAVLGGLLYGIMGAVIAFFALELLSVMPNVWIQDQFLKTPLLNDILDNMPFFANQIYNWWL</sequence>
<dbReference type="Proteomes" id="UP000237923">
    <property type="component" value="Unassembled WGS sequence"/>
</dbReference>
<dbReference type="GO" id="GO:0009403">
    <property type="term" value="P:toxin biosynthetic process"/>
    <property type="evidence" value="ECO:0007669"/>
    <property type="project" value="InterPro"/>
</dbReference>
<dbReference type="InterPro" id="IPR003825">
    <property type="entry name" value="Colicin-V_CvpA"/>
</dbReference>
<dbReference type="EMBL" id="OKQU01000003">
    <property type="protein sequence ID" value="SPE09603.1"/>
    <property type="molecule type" value="Genomic_DNA"/>
</dbReference>
<keyword evidence="4 5" id="KW-0472">Membrane</keyword>
<dbReference type="GO" id="GO:0016020">
    <property type="term" value="C:membrane"/>
    <property type="evidence" value="ECO:0007669"/>
    <property type="project" value="UniProtKB-SubCell"/>
</dbReference>
<dbReference type="RefSeq" id="WP_072614147.1">
    <property type="nucleotide sequence ID" value="NZ_AP017935.1"/>
</dbReference>
<evidence type="ECO:0000313" key="6">
    <source>
        <dbReference type="EMBL" id="SPD94176.1"/>
    </source>
</evidence>
<feature type="transmembrane region" description="Helical" evidence="5">
    <location>
        <begin position="109"/>
        <end position="133"/>
    </location>
</feature>
<evidence type="ECO:0000256" key="2">
    <source>
        <dbReference type="ARBA" id="ARBA00022692"/>
    </source>
</evidence>
<reference evidence="6 9" key="2">
    <citation type="submission" date="2018-02" db="EMBL/GenBank/DDBJ databases">
        <authorList>
            <person name="Rodrigo-Torres L."/>
            <person name="Arahal R. D."/>
            <person name="Lucena T."/>
        </authorList>
    </citation>
    <scope>NUCLEOTIDE SEQUENCE [LARGE SCALE GENOMIC DNA]</scope>
    <source>
        <strain evidence="6 9">CECT 8486</strain>
    </source>
</reference>
<keyword evidence="3 5" id="KW-1133">Transmembrane helix</keyword>
<dbReference type="KEGG" id="lsu:A6B45_08205"/>
<dbReference type="Pfam" id="PF02674">
    <property type="entry name" value="Colicin_V"/>
    <property type="match status" value="1"/>
</dbReference>
<accession>A0A2N9KFI8</accession>
<evidence type="ECO:0000256" key="3">
    <source>
        <dbReference type="ARBA" id="ARBA00022989"/>
    </source>
</evidence>
<evidence type="ECO:0000256" key="1">
    <source>
        <dbReference type="ARBA" id="ARBA00004141"/>
    </source>
</evidence>
<dbReference type="EMBL" id="OKQR01000003">
    <property type="protein sequence ID" value="SPD94176.1"/>
    <property type="molecule type" value="Genomic_DNA"/>
</dbReference>
<evidence type="ECO:0000256" key="4">
    <source>
        <dbReference type="ARBA" id="ARBA00023136"/>
    </source>
</evidence>
<evidence type="ECO:0000313" key="7">
    <source>
        <dbReference type="EMBL" id="SPE09603.1"/>
    </source>
</evidence>
<keyword evidence="9" id="KW-1185">Reference proteome</keyword>
<evidence type="ECO:0000256" key="5">
    <source>
        <dbReference type="SAM" id="Phobius"/>
    </source>
</evidence>
<keyword evidence="2 5" id="KW-0812">Transmembrane</keyword>
<proteinExistence type="predicted"/>
<reference evidence="7 8" key="1">
    <citation type="submission" date="2018-02" db="EMBL/GenBank/DDBJ databases">
        <authorList>
            <person name="Cohen D.B."/>
            <person name="Kent A.D."/>
        </authorList>
    </citation>
    <scope>NUCLEOTIDE SEQUENCE [LARGE SCALE GENOMIC DNA]</scope>
    <source>
        <strain evidence="7 8">CECT 9216</strain>
    </source>
</reference>
<evidence type="ECO:0000313" key="9">
    <source>
        <dbReference type="Proteomes" id="UP000239237"/>
    </source>
</evidence>
<protein>
    <submittedName>
        <fullName evidence="7">Colicin V production protein</fullName>
    </submittedName>
</protein>
<dbReference type="Proteomes" id="UP000239237">
    <property type="component" value="Unassembled WGS sequence"/>
</dbReference>
<evidence type="ECO:0000313" key="8">
    <source>
        <dbReference type="Proteomes" id="UP000237923"/>
    </source>
</evidence>
<gene>
    <name evidence="6" type="ORF">LES8486_01626</name>
    <name evidence="7" type="ORF">LES9216_01773</name>
</gene>
<dbReference type="AlphaFoldDB" id="A0A2N9KFI8"/>
<feature type="transmembrane region" description="Helical" evidence="5">
    <location>
        <begin position="75"/>
        <end position="97"/>
    </location>
</feature>
<comment type="subcellular location">
    <subcellularLocation>
        <location evidence="1">Membrane</location>
        <topology evidence="1">Multi-pass membrane protein</topology>
    </subcellularLocation>
</comment>
<dbReference type="GeneID" id="99674776"/>